<evidence type="ECO:0000313" key="2">
    <source>
        <dbReference type="EMBL" id="HHI96256.1"/>
    </source>
</evidence>
<gene>
    <name evidence="2" type="ORF">ENJ96_00190</name>
</gene>
<dbReference type="AlphaFoldDB" id="A0A7V5U1U4"/>
<dbReference type="SUPFAM" id="SSF56935">
    <property type="entry name" value="Porins"/>
    <property type="match status" value="1"/>
</dbReference>
<accession>A0A7V5U1U4</accession>
<dbReference type="Gene3D" id="2.40.160.100">
    <property type="match status" value="1"/>
</dbReference>
<sequence>MKDWSKYLSLIVFLLALVWAGRGLAYTLQVDKPFKVNVNFREEVRSESWWTFDKPGIDDSYTFVSSKMRFGLGVNTKLVDGFVQFHWTQFFNLPDDAGFGTGDLYYKTNKGPGLWSDPDSSVGYGAISQAWIRLKCPQVEGLSLRGGRFVYNSGLEALPKNPTLKWLRKLRISQRLIGGFEWSRVGRSFDGLQLVYDQPLYNVTVTAVHPTPGGFYLRRDDPTYNGYDVHDVDILAVSATLKDSYIEGLDAQVFYYYYNDDRGLAEDPEIHNVGAHFLYTAEAGPGAFDFLFWGVYQWGTYEGLDHDAYGIAVEAGYKFKDLPWQPWFRVGYWYGSGDDDPNDNDHETFFMMIPTLRIYAFTPFYNLMNTQYVFGQVILKPHKKVLVRSDLHYLQLTE</sequence>
<name>A0A7V5U1U4_9BACT</name>
<feature type="domain" description="Alginate export" evidence="1">
    <location>
        <begin position="56"/>
        <end position="383"/>
    </location>
</feature>
<dbReference type="EMBL" id="DROK01000006">
    <property type="protein sequence ID" value="HHI96256.1"/>
    <property type="molecule type" value="Genomic_DNA"/>
</dbReference>
<proteinExistence type="predicted"/>
<dbReference type="InterPro" id="IPR025388">
    <property type="entry name" value="Alginate_export_dom"/>
</dbReference>
<protein>
    <recommendedName>
        <fullName evidence="1">Alginate export domain-containing protein</fullName>
    </recommendedName>
</protein>
<feature type="non-terminal residue" evidence="2">
    <location>
        <position position="398"/>
    </location>
</feature>
<dbReference type="InterPro" id="IPR053728">
    <property type="entry name" value="Alginate_Permeability_Chnl"/>
</dbReference>
<reference evidence="2" key="1">
    <citation type="journal article" date="2020" name="mSystems">
        <title>Genome- and Community-Level Interaction Insights into Carbon Utilization and Element Cycling Functions of Hydrothermarchaeota in Hydrothermal Sediment.</title>
        <authorList>
            <person name="Zhou Z."/>
            <person name="Liu Y."/>
            <person name="Xu W."/>
            <person name="Pan J."/>
            <person name="Luo Z.H."/>
            <person name="Li M."/>
        </authorList>
    </citation>
    <scope>NUCLEOTIDE SEQUENCE [LARGE SCALE GENOMIC DNA]</scope>
    <source>
        <strain evidence="2">HyVt-533</strain>
    </source>
</reference>
<dbReference type="Proteomes" id="UP000886101">
    <property type="component" value="Unassembled WGS sequence"/>
</dbReference>
<evidence type="ECO:0000259" key="1">
    <source>
        <dbReference type="Pfam" id="PF13372"/>
    </source>
</evidence>
<organism evidence="2">
    <name type="scientific">Thermodesulfatator atlanticus</name>
    <dbReference type="NCBI Taxonomy" id="501497"/>
    <lineage>
        <taxon>Bacteria</taxon>
        <taxon>Pseudomonadati</taxon>
        <taxon>Thermodesulfobacteriota</taxon>
        <taxon>Thermodesulfobacteria</taxon>
        <taxon>Thermodesulfobacteriales</taxon>
        <taxon>Thermodesulfatatoraceae</taxon>
        <taxon>Thermodesulfatator</taxon>
    </lineage>
</organism>
<dbReference type="Pfam" id="PF13372">
    <property type="entry name" value="Alginate_exp"/>
    <property type="match status" value="1"/>
</dbReference>
<comment type="caution">
    <text evidence="2">The sequence shown here is derived from an EMBL/GenBank/DDBJ whole genome shotgun (WGS) entry which is preliminary data.</text>
</comment>